<dbReference type="Gene3D" id="3.60.40.10">
    <property type="entry name" value="PPM-type phosphatase domain"/>
    <property type="match status" value="1"/>
</dbReference>
<feature type="region of interest" description="Disordered" evidence="2">
    <location>
        <begin position="1"/>
        <end position="36"/>
    </location>
</feature>
<protein>
    <submittedName>
        <fullName evidence="4">GAF domain-containing protein</fullName>
    </submittedName>
</protein>
<dbReference type="AlphaFoldDB" id="A0A1C5G4L0"/>
<dbReference type="GeneID" id="95800630"/>
<accession>A0A1C5G4L0</accession>
<dbReference type="SMART" id="SM00331">
    <property type="entry name" value="PP2C_SIG"/>
    <property type="match status" value="1"/>
</dbReference>
<sequence>MTTASRGGVTGPADGGQPAHPRPDRSPGTTPPADSRLTREVLDGLTEAVVTVDRAGLVTLVNATATALLPELAPGTDLRACAVPAVARAVDAGADAFDAEHGGRRLRGVRRDLADGRHAWYVRDVTEEHARTEALHVERSRTMFLAQAGNRLGLSLQREQTLRTAATLPVPYLADLALVVHLPPPPAADQPHWIRYDGTEAAPATGLATWPLTGSLPGLAEALAGHAVGPSPWPDAEAADPATVLPADFGRPGTVLVSPMRGAGRTIGALVLVRRAGRAGFDGRDVELAREFATRAGTALGAADLYGEQVHLARVLQHSLLPPDLPAVPGAALAGGYRAAGDRLRIGGDFYDVFPVPGGAIFALGDVAGKGVGAAVLTGRVRQSLRTLRLVEQRPLELMRLLNQALFDAPDAARRSQFTTLLLGTLEAAADGGFTVRIAGGGHPSPLRVRADGGVSPVAVGGMPVGALAAARFAEAEFRLAPGELLFAYTNGVVEARGGPGGQEMFGEERLHAALAAAAGSTPAELVDRLLEALDGWLDGQSQDDIAMLVVAAAPA</sequence>
<dbReference type="RefSeq" id="WP_172896377.1">
    <property type="nucleotide sequence ID" value="NZ_LT607733.1"/>
</dbReference>
<dbReference type="EMBL" id="LT607733">
    <property type="protein sequence ID" value="SCG14532.1"/>
    <property type="molecule type" value="Genomic_DNA"/>
</dbReference>
<dbReference type="Gene3D" id="3.30.450.40">
    <property type="match status" value="1"/>
</dbReference>
<dbReference type="GO" id="GO:0016791">
    <property type="term" value="F:phosphatase activity"/>
    <property type="evidence" value="ECO:0007669"/>
    <property type="project" value="TreeGrafter"/>
</dbReference>
<evidence type="ECO:0000256" key="1">
    <source>
        <dbReference type="ARBA" id="ARBA00022801"/>
    </source>
</evidence>
<gene>
    <name evidence="4" type="ORF">GA0070610_0737</name>
</gene>
<dbReference type="PANTHER" id="PTHR43156">
    <property type="entry name" value="STAGE II SPORULATION PROTEIN E-RELATED"/>
    <property type="match status" value="1"/>
</dbReference>
<proteinExistence type="predicted"/>
<evidence type="ECO:0000256" key="2">
    <source>
        <dbReference type="SAM" id="MobiDB-lite"/>
    </source>
</evidence>
<dbReference type="InterPro" id="IPR001932">
    <property type="entry name" value="PPM-type_phosphatase-like_dom"/>
</dbReference>
<name>A0A1C5G4L0_MICEH</name>
<dbReference type="InterPro" id="IPR029016">
    <property type="entry name" value="GAF-like_dom_sf"/>
</dbReference>
<evidence type="ECO:0000313" key="5">
    <source>
        <dbReference type="Proteomes" id="UP000198251"/>
    </source>
</evidence>
<keyword evidence="5" id="KW-1185">Reference proteome</keyword>
<dbReference type="PANTHER" id="PTHR43156:SF2">
    <property type="entry name" value="STAGE II SPORULATION PROTEIN E"/>
    <property type="match status" value="1"/>
</dbReference>
<dbReference type="InterPro" id="IPR036457">
    <property type="entry name" value="PPM-type-like_dom_sf"/>
</dbReference>
<dbReference type="SUPFAM" id="SSF55781">
    <property type="entry name" value="GAF domain-like"/>
    <property type="match status" value="1"/>
</dbReference>
<feature type="domain" description="PPM-type phosphatase" evidence="3">
    <location>
        <begin position="328"/>
        <end position="553"/>
    </location>
</feature>
<keyword evidence="1" id="KW-0378">Hydrolase</keyword>
<reference evidence="4 5" key="1">
    <citation type="submission" date="2016-06" db="EMBL/GenBank/DDBJ databases">
        <authorList>
            <person name="Kjaerup R.B."/>
            <person name="Dalgaard T.S."/>
            <person name="Juul-Madsen H.R."/>
        </authorList>
    </citation>
    <scope>NUCLEOTIDE SEQUENCE [LARGE SCALE GENOMIC DNA]</scope>
    <source>
        <strain evidence="4 5">DSM 43913</strain>
    </source>
</reference>
<dbReference type="InterPro" id="IPR052016">
    <property type="entry name" value="Bact_Sigma-Reg"/>
</dbReference>
<evidence type="ECO:0000259" key="3">
    <source>
        <dbReference type="SMART" id="SM00331"/>
    </source>
</evidence>
<dbReference type="Pfam" id="PF07228">
    <property type="entry name" value="SpoIIE"/>
    <property type="match status" value="1"/>
</dbReference>
<evidence type="ECO:0000313" key="4">
    <source>
        <dbReference type="EMBL" id="SCG14532.1"/>
    </source>
</evidence>
<organism evidence="4 5">
    <name type="scientific">Micromonospora echinofusca</name>
    <dbReference type="NCBI Taxonomy" id="47858"/>
    <lineage>
        <taxon>Bacteria</taxon>
        <taxon>Bacillati</taxon>
        <taxon>Actinomycetota</taxon>
        <taxon>Actinomycetes</taxon>
        <taxon>Micromonosporales</taxon>
        <taxon>Micromonosporaceae</taxon>
        <taxon>Micromonospora</taxon>
    </lineage>
</organism>
<dbReference type="Proteomes" id="UP000198251">
    <property type="component" value="Chromosome I"/>
</dbReference>